<protein>
    <submittedName>
        <fullName evidence="3">Uncharacterized protein</fullName>
    </submittedName>
</protein>
<keyword evidence="2" id="KW-1133">Transmembrane helix</keyword>
<accession>B8CE69</accession>
<feature type="compositionally biased region" description="Acidic residues" evidence="1">
    <location>
        <begin position="58"/>
        <end position="68"/>
    </location>
</feature>
<dbReference type="PANTHER" id="PTHR12277">
    <property type="entry name" value="ALPHA/BETA HYDROLASE DOMAIN-CONTAINING PROTEIN"/>
    <property type="match status" value="1"/>
</dbReference>
<dbReference type="PaxDb" id="35128-Thaps25270"/>
<dbReference type="RefSeq" id="XP_002294492.1">
    <property type="nucleotide sequence ID" value="XM_002294456.1"/>
</dbReference>
<keyword evidence="2" id="KW-0472">Membrane</keyword>
<dbReference type="SUPFAM" id="SSF53474">
    <property type="entry name" value="alpha/beta-Hydrolases"/>
    <property type="match status" value="1"/>
</dbReference>
<feature type="compositionally biased region" description="Polar residues" evidence="1">
    <location>
        <begin position="44"/>
        <end position="53"/>
    </location>
</feature>
<feature type="compositionally biased region" description="Low complexity" evidence="1">
    <location>
        <begin position="435"/>
        <end position="445"/>
    </location>
</feature>
<gene>
    <name evidence="3" type="ORF">THAPSDRAFT_25270</name>
</gene>
<feature type="compositionally biased region" description="Acidic residues" evidence="1">
    <location>
        <begin position="446"/>
        <end position="458"/>
    </location>
</feature>
<dbReference type="Gene3D" id="3.40.50.1820">
    <property type="entry name" value="alpha/beta hydrolase"/>
    <property type="match status" value="1"/>
</dbReference>
<dbReference type="Proteomes" id="UP000001449">
    <property type="component" value="Chromosome 17"/>
</dbReference>
<dbReference type="EMBL" id="CM000651">
    <property type="protein sequence ID" value="EED88326.1"/>
    <property type="molecule type" value="Genomic_DNA"/>
</dbReference>
<evidence type="ECO:0000313" key="3">
    <source>
        <dbReference type="EMBL" id="EED88326.1"/>
    </source>
</evidence>
<dbReference type="KEGG" id="tps:THAPSDRAFT_25270"/>
<evidence type="ECO:0000313" key="4">
    <source>
        <dbReference type="Proteomes" id="UP000001449"/>
    </source>
</evidence>
<feature type="compositionally biased region" description="Low complexity" evidence="1">
    <location>
        <begin position="903"/>
        <end position="918"/>
    </location>
</feature>
<evidence type="ECO:0000256" key="2">
    <source>
        <dbReference type="SAM" id="Phobius"/>
    </source>
</evidence>
<dbReference type="OMA" id="LHCGHNN"/>
<reference evidence="3 4" key="2">
    <citation type="journal article" date="2008" name="Nature">
        <title>The Phaeodactylum genome reveals the evolutionary history of diatom genomes.</title>
        <authorList>
            <person name="Bowler C."/>
            <person name="Allen A.E."/>
            <person name="Badger J.H."/>
            <person name="Grimwood J."/>
            <person name="Jabbari K."/>
            <person name="Kuo A."/>
            <person name="Maheswari U."/>
            <person name="Martens C."/>
            <person name="Maumus F."/>
            <person name="Otillar R.P."/>
            <person name="Rayko E."/>
            <person name="Salamov A."/>
            <person name="Vandepoele K."/>
            <person name="Beszteri B."/>
            <person name="Gruber A."/>
            <person name="Heijde M."/>
            <person name="Katinka M."/>
            <person name="Mock T."/>
            <person name="Valentin K."/>
            <person name="Verret F."/>
            <person name="Berges J.A."/>
            <person name="Brownlee C."/>
            <person name="Cadoret J.P."/>
            <person name="Chiovitti A."/>
            <person name="Choi C.J."/>
            <person name="Coesel S."/>
            <person name="De Martino A."/>
            <person name="Detter J.C."/>
            <person name="Durkin C."/>
            <person name="Falciatore A."/>
            <person name="Fournet J."/>
            <person name="Haruta M."/>
            <person name="Huysman M.J."/>
            <person name="Jenkins B.D."/>
            <person name="Jiroutova K."/>
            <person name="Jorgensen R.E."/>
            <person name="Joubert Y."/>
            <person name="Kaplan A."/>
            <person name="Kroger N."/>
            <person name="Kroth P.G."/>
            <person name="La Roche J."/>
            <person name="Lindquist E."/>
            <person name="Lommer M."/>
            <person name="Martin-Jezequel V."/>
            <person name="Lopez P.J."/>
            <person name="Lucas S."/>
            <person name="Mangogna M."/>
            <person name="McGinnis K."/>
            <person name="Medlin L.K."/>
            <person name="Montsant A."/>
            <person name="Oudot-Le Secq M.P."/>
            <person name="Napoli C."/>
            <person name="Obornik M."/>
            <person name="Parker M.S."/>
            <person name="Petit J.L."/>
            <person name="Porcel B.M."/>
            <person name="Poulsen N."/>
            <person name="Robison M."/>
            <person name="Rychlewski L."/>
            <person name="Rynearson T.A."/>
            <person name="Schmutz J."/>
            <person name="Shapiro H."/>
            <person name="Siaut M."/>
            <person name="Stanley M."/>
            <person name="Sussman M.R."/>
            <person name="Taylor A.R."/>
            <person name="Vardi A."/>
            <person name="von Dassow P."/>
            <person name="Vyverman W."/>
            <person name="Willis A."/>
            <person name="Wyrwicz L.S."/>
            <person name="Rokhsar D.S."/>
            <person name="Weissenbach J."/>
            <person name="Armbrust E.V."/>
            <person name="Green B.R."/>
            <person name="Van de Peer Y."/>
            <person name="Grigoriev I.V."/>
        </authorList>
    </citation>
    <scope>NUCLEOTIDE SEQUENCE [LARGE SCALE GENOMIC DNA]</scope>
    <source>
        <strain evidence="3 4">CCMP1335</strain>
    </source>
</reference>
<dbReference type="HOGENOM" id="CLU_280987_0_0_1"/>
<feature type="region of interest" description="Disordered" evidence="1">
    <location>
        <begin position="1"/>
        <end position="74"/>
    </location>
</feature>
<reference evidence="3 4" key="1">
    <citation type="journal article" date="2004" name="Science">
        <title>The genome of the diatom Thalassiosira pseudonana: ecology, evolution, and metabolism.</title>
        <authorList>
            <person name="Armbrust E.V."/>
            <person name="Berges J.A."/>
            <person name="Bowler C."/>
            <person name="Green B.R."/>
            <person name="Martinez D."/>
            <person name="Putnam N.H."/>
            <person name="Zhou S."/>
            <person name="Allen A.E."/>
            <person name="Apt K.E."/>
            <person name="Bechner M."/>
            <person name="Brzezinski M.A."/>
            <person name="Chaal B.K."/>
            <person name="Chiovitti A."/>
            <person name="Davis A.K."/>
            <person name="Demarest M.S."/>
            <person name="Detter J.C."/>
            <person name="Glavina T."/>
            <person name="Goodstein D."/>
            <person name="Hadi M.Z."/>
            <person name="Hellsten U."/>
            <person name="Hildebrand M."/>
            <person name="Jenkins B.D."/>
            <person name="Jurka J."/>
            <person name="Kapitonov V.V."/>
            <person name="Kroger N."/>
            <person name="Lau W.W."/>
            <person name="Lane T.W."/>
            <person name="Larimer F.W."/>
            <person name="Lippmeier J.C."/>
            <person name="Lucas S."/>
            <person name="Medina M."/>
            <person name="Montsant A."/>
            <person name="Obornik M."/>
            <person name="Parker M.S."/>
            <person name="Palenik B."/>
            <person name="Pazour G.J."/>
            <person name="Richardson P.M."/>
            <person name="Rynearson T.A."/>
            <person name="Saito M.A."/>
            <person name="Schwartz D.C."/>
            <person name="Thamatrakoln K."/>
            <person name="Valentin K."/>
            <person name="Vardi A."/>
            <person name="Wilkerson F.P."/>
            <person name="Rokhsar D.S."/>
        </authorList>
    </citation>
    <scope>NUCLEOTIDE SEQUENCE [LARGE SCALE GENOMIC DNA]</scope>
    <source>
        <strain evidence="3 4">CCMP1335</strain>
    </source>
</reference>
<keyword evidence="4" id="KW-1185">Reference proteome</keyword>
<feature type="region of interest" description="Disordered" evidence="1">
    <location>
        <begin position="540"/>
        <end position="573"/>
    </location>
</feature>
<dbReference type="AlphaFoldDB" id="B8CE69"/>
<sequence>MESAAADAELTLTYSSDSNNNSPDPSPLPSPQIIPKKALASTEEALNNSSSNLLPVEDLTDNNGEEEGDTTKIDIDSSNGSICNPLFTMANTLLTPILNKCLNRKVFADKLAQHPLLFALSTNGRYAFMGLLAVYTVFLLAIWIPLWIFARIISEKGVYLFLLVSLIYGGRCLLRLLAFPGTNFKVYGEVELEFAKYSCKMLDGGCGALEDFGKSIRAGASTNATRAKSSALLGDDENEGWSVADVPATYKRMVVYRDRVFGVYWQVLHCLLEENGHGYDTLTRSKNTAASDGNRFYGMDAAVACKRNLCCERSNDVSDGGIDSSEGIQLGNASNSNSANATKYGNNPLVGDIGNMLSLSPKARDDARALYIFLTSVLDDLSTLISSSSNLLRHLDNKASLKNTTISEETVKYATILIQRAGELRTFLSGMKPPSASASPFASPSSDDDEEVHDEESEVGANAVRHRLEENGSSASSSTVGMVRNAVEAFMNMLDPPPHKYIFGLDVIRGCFLARYRGARQSWVETSNGRIDVIMIPSSPVGSKSESLESRIPLSPRPGRDSGGISSSAGGRKGGRKAVLYCNPNAGLSEVSTGLGLIGGNVDQDDSDKEATCWTEYYIGHGYDVYLFNYAGYGRSYGGRRCNANSTEFTPGVFGTMRRILFSTFFGFKPSSESLKSDATAVARHILEVEGANQLIIHGESIGGMAAAGAARSLSTSTSTSVTNQTGSVSLLVCDRTFCNLEGVAQRLVGAWTGNAIKLLTPTWSTDVAADFLAAKCPKIVANDAFDEIIHDFASLKSGLAFAGELTRGTTNNLGWIMSPPEEYRMADLENISVSDSSSVTFQSFQLSPPSWPADKHFTWKESFHFAACVRRIGKLATVAKKKMPELVDDASDDEEGVEVSDEYPSSTSSLMSSTNNTPTTSVSLEASAMISLWNTLACCDGLCGRPLGHAVKEGFDCTVSWLCCAVVFGGQRVAKEAEKRWNKRTLDSDGNVVLPEDFDFRPRGYRRDEDIAMKHPVPFPEVLSTLNDMNSKNNLLKEVETELSYIIGVLEYVVQRVSSKEYVALALKRRNGREDDHGTISTGCFLNLHCGHNNQFSSSEREELMTLIRKACGDPV</sequence>
<dbReference type="eggNOG" id="ENOG502S7IM">
    <property type="taxonomic scope" value="Eukaryota"/>
</dbReference>
<feature type="region of interest" description="Disordered" evidence="1">
    <location>
        <begin position="435"/>
        <end position="463"/>
    </location>
</feature>
<dbReference type="GeneID" id="7444223"/>
<dbReference type="PANTHER" id="PTHR12277:SF81">
    <property type="entry name" value="PROTEIN ABHD13"/>
    <property type="match status" value="1"/>
</dbReference>
<organism evidence="3 4">
    <name type="scientific">Thalassiosira pseudonana</name>
    <name type="common">Marine diatom</name>
    <name type="synonym">Cyclotella nana</name>
    <dbReference type="NCBI Taxonomy" id="35128"/>
    <lineage>
        <taxon>Eukaryota</taxon>
        <taxon>Sar</taxon>
        <taxon>Stramenopiles</taxon>
        <taxon>Ochrophyta</taxon>
        <taxon>Bacillariophyta</taxon>
        <taxon>Coscinodiscophyceae</taxon>
        <taxon>Thalassiosirophycidae</taxon>
        <taxon>Thalassiosirales</taxon>
        <taxon>Thalassiosiraceae</taxon>
        <taxon>Thalassiosira</taxon>
    </lineage>
</organism>
<feature type="transmembrane region" description="Helical" evidence="2">
    <location>
        <begin position="157"/>
        <end position="178"/>
    </location>
</feature>
<feature type="transmembrane region" description="Helical" evidence="2">
    <location>
        <begin position="126"/>
        <end position="150"/>
    </location>
</feature>
<feature type="compositionally biased region" description="Acidic residues" evidence="1">
    <location>
        <begin position="890"/>
        <end position="902"/>
    </location>
</feature>
<keyword evidence="2" id="KW-0812">Transmembrane</keyword>
<dbReference type="InterPro" id="IPR029058">
    <property type="entry name" value="AB_hydrolase_fold"/>
</dbReference>
<evidence type="ECO:0000256" key="1">
    <source>
        <dbReference type="SAM" id="MobiDB-lite"/>
    </source>
</evidence>
<proteinExistence type="predicted"/>
<name>B8CE69_THAPS</name>
<dbReference type="InParanoid" id="B8CE69"/>
<feature type="region of interest" description="Disordered" evidence="1">
    <location>
        <begin position="890"/>
        <end position="918"/>
    </location>
</feature>